<dbReference type="SUPFAM" id="SSF52540">
    <property type="entry name" value="P-loop containing nucleoside triphosphate hydrolases"/>
    <property type="match status" value="1"/>
</dbReference>
<dbReference type="Proteomes" id="UP000578531">
    <property type="component" value="Unassembled WGS sequence"/>
</dbReference>
<reference evidence="7 8" key="1">
    <citation type="journal article" date="2020" name="Genomics">
        <title>Complete, high-quality genomes from long-read metagenomic sequencing of two wolf lichen thalli reveals enigmatic genome architecture.</title>
        <authorList>
            <person name="McKenzie S.K."/>
            <person name="Walston R.F."/>
            <person name="Allen J.L."/>
        </authorList>
    </citation>
    <scope>NUCLEOTIDE SEQUENCE [LARGE SCALE GENOMIC DNA]</scope>
    <source>
        <strain evidence="7">WasteWater2</strain>
    </source>
</reference>
<evidence type="ECO:0000256" key="1">
    <source>
        <dbReference type="ARBA" id="ARBA00022723"/>
    </source>
</evidence>
<dbReference type="CDD" id="cd06008">
    <property type="entry name" value="NF-X1-zinc-finger"/>
    <property type="match status" value="1"/>
</dbReference>
<evidence type="ECO:0000259" key="6">
    <source>
        <dbReference type="SMART" id="SM00438"/>
    </source>
</evidence>
<dbReference type="CDD" id="cd18808">
    <property type="entry name" value="SF1_C_Upf1"/>
    <property type="match status" value="1"/>
</dbReference>
<dbReference type="PANTHER" id="PTHR10887:SF445">
    <property type="entry name" value="NFX1-TYPE ZINC FINGER-CONTAINING PROTEIN 1"/>
    <property type="match status" value="1"/>
</dbReference>
<dbReference type="InterPro" id="IPR047187">
    <property type="entry name" value="SF1_C_Upf1"/>
</dbReference>
<dbReference type="InterPro" id="IPR041679">
    <property type="entry name" value="DNA2/NAM7-like_C"/>
</dbReference>
<comment type="caution">
    <text evidence="7">The sequence shown here is derived from an EMBL/GenBank/DDBJ whole genome shotgun (WGS) entry which is preliminary data.</text>
</comment>
<dbReference type="GeneID" id="59292710"/>
<protein>
    <recommendedName>
        <fullName evidence="6">NF-X1-type domain-containing protein</fullName>
    </recommendedName>
</protein>
<dbReference type="SMART" id="SM00438">
    <property type="entry name" value="ZnF_NFX"/>
    <property type="match status" value="4"/>
</dbReference>
<dbReference type="PANTHER" id="PTHR10887">
    <property type="entry name" value="DNA2/NAM7 HELICASE FAMILY"/>
    <property type="match status" value="1"/>
</dbReference>
<keyword evidence="3" id="KW-0863">Zinc-finger</keyword>
<evidence type="ECO:0000256" key="4">
    <source>
        <dbReference type="ARBA" id="ARBA00022806"/>
    </source>
</evidence>
<dbReference type="CDD" id="cd17936">
    <property type="entry name" value="EEXXEc_NFX1"/>
    <property type="match status" value="1"/>
</dbReference>
<keyword evidence="1" id="KW-0479">Metal-binding</keyword>
<evidence type="ECO:0000313" key="8">
    <source>
        <dbReference type="Proteomes" id="UP000578531"/>
    </source>
</evidence>
<evidence type="ECO:0000256" key="2">
    <source>
        <dbReference type="ARBA" id="ARBA00022737"/>
    </source>
</evidence>
<keyword evidence="8" id="KW-1185">Reference proteome</keyword>
<dbReference type="GO" id="GO:0004386">
    <property type="term" value="F:helicase activity"/>
    <property type="evidence" value="ECO:0007669"/>
    <property type="project" value="InterPro"/>
</dbReference>
<name>A0A8H6FLJ9_9LECA</name>
<dbReference type="GO" id="GO:0031380">
    <property type="term" value="C:nuclear RNA-directed RNA polymerase complex"/>
    <property type="evidence" value="ECO:0007669"/>
    <property type="project" value="TreeGrafter"/>
</dbReference>
<keyword evidence="5" id="KW-0862">Zinc</keyword>
<dbReference type="FunFam" id="3.40.50.300:FF:001660">
    <property type="entry name" value="NF-X1 finger and helicase protein, putative"/>
    <property type="match status" value="1"/>
</dbReference>
<dbReference type="InterPro" id="IPR041677">
    <property type="entry name" value="DNA2/NAM7_AAA_11"/>
</dbReference>
<evidence type="ECO:0000313" key="7">
    <source>
        <dbReference type="EMBL" id="KAF6230712.1"/>
    </source>
</evidence>
<keyword evidence="4" id="KW-0547">Nucleotide-binding</keyword>
<keyword evidence="4" id="KW-0378">Hydrolase</keyword>
<gene>
    <name evidence="7" type="ORF">HO173_011064</name>
</gene>
<organism evidence="7 8">
    <name type="scientific">Letharia columbiana</name>
    <dbReference type="NCBI Taxonomy" id="112416"/>
    <lineage>
        <taxon>Eukaryota</taxon>
        <taxon>Fungi</taxon>
        <taxon>Dikarya</taxon>
        <taxon>Ascomycota</taxon>
        <taxon>Pezizomycotina</taxon>
        <taxon>Lecanoromycetes</taxon>
        <taxon>OSLEUM clade</taxon>
        <taxon>Lecanoromycetidae</taxon>
        <taxon>Lecanorales</taxon>
        <taxon>Lecanorineae</taxon>
        <taxon>Parmeliaceae</taxon>
        <taxon>Letharia</taxon>
    </lineage>
</organism>
<keyword evidence="4" id="KW-0067">ATP-binding</keyword>
<sequence length="1977" mass="221674">MMASLSAKDMGKDQVLDGWCRKIPKSGGGPPLSRKRVTEFYQTCHQLIQLQEAPITHEVITKLASEGGLTRVAELVKLAELSSTPRETNDILLTILIPFLEAITHKDVLYSMMLEQMVANIYVFLYGIGGRRATALFGFIAEALQAELNTGPTNALYSRTLTVLAALLRVLECNHTASPLEDLRFVVDTLQACLDALSNTFQGTLMEQAASHQMTKVRRHLDYGVSLVPFQQTNPPVPNLAAAFEIALDGPGALSLAGPRHDNDHSMIEDVRILPTPQEIYSLRTEYLPTKDPSRWHLPGIKGLLDQQFRLLREDTVGQLRDCVRTVMESLKPLKTRDLTDTDDEIGLRIHKYSKVVLSTVDYHNRAQLRVMAQFQQPEHMSRRTAADRRLWWDRCKQLQIDALVCLVDSEGHCLFFSVYDRKGFGQAGQLITTEARGIEGKSREDETKVPNLWHSPRRGTVTLRLIDMGNQDFKQMLGRDVQSSNVEQVIVEFPGVLLPSFQPTLEALQRMSRDVEIPFSDMLLPNQEQSPTQTSWPTYATQPGFSFDLSPIVAAGKPLYLQQNDKFDFDSLKERSTLDDAQCKALVGALSRNLALVQGPPGTGKSYIAVQAVKVLLECREEAEINPIICVCYTNHALDQFLEHLVEGGTKQIVRIGSRSNSTILKPFTLREITTKMERTKTENLEVKRSRGKLEKEGRHIVDLFHKLKHVCTLGGVLQYLEVENADHYDQLKGTEDPDGFHIVGHQRGDRLKQWLESPAAPSYAGQQLRSLEELEDISITDMSNNERKSIYEHWVSDSRQDLTEQLDDKIGRYVKIDKNLQKCIQEVDLRCLKQSHVIGVTTSGLARNVDLLRRLKPKILICEEAGEILEAHTLTAFLPSIEHAILIGDHEQLRPGVQNYDLSLENPRGEKYSLDMSTFERLITNPDLEVPYDTLQTQRRMDPSISDLIRKTLYPSLKDHDSVLAYPPVTGIRKRLYWLDHREPETREDPTQVLQNSQSNMYEVDLVQALATHFVRQGVYKSNEIVILTPYVRQLLELRDMLSNTFEIVIGDKDQDEIAKEGLDASDTRPIVRHKAMLKQMMRISTVDNFQGEESKIVIVSLVRSNREKRCGFLRTSNRINVLLSRAKYGMYIIGNSETYTQIPMWSKVIKLLKGAGNMGPSLPLCCPQHPDTSISVSTPDDFLRKAPEGGCAVQCGLQLDCGHLCTYKCHSETRHQSVICREPCERLHGDCGHLCTRACGVDCDDCLALVEDVQLNCGHTASEVPCHHMSDLSSVECQFYIEKVLPSCGHKNFVRCGQKISNTPTKCETQCGVDLACGHQCCKPCGVCHLKGTGLGIHGSCNAPCGRVRLTCVHLCEASCHGDSPCPPCNLPCSISCSHSTCTKRCCEPCAPCAQSCTAGCYHQGYCQMPCAVPCDILPCSLRCEEDLACGHQCPSVCGESCPSTEFCQQCASTTVKQTHVDFGSLGTLTYQGIDLDATPVIVPACGHFILMTTMDQRMGVSDHYEVSSSGVPVAFRSESLPLAVIESKSCPPCQGPLRDLNRYNRLVKRPKLDESTKKFIVHSNKVLVPLATRLQQEETRLAKTKSTMSAGTTVVQSKCTSIVPTLVRLGGPRGVLFHNISELSGLGSRCGPLLALHHEILTFLGRVREDEQPFAEIQWTVAQRPRAMHRATVLQTTSSLLIKGLLLRCEYDILTEIIKIHREQTPRMATQHHWLTLKLCLDLDFNRRDCRDLINEAIEKSHPIIDIEARLLFAKFVALERIASIDPDRIEGLLPQARRQMEIAKHIAKNSPILEQPDSPDLEVENQRLEMELQKYSMREGETNMRCKVLDCTKLFAGAVFWRKHVEKCHPQWYEKMKASVSSSASSLLAEVEEVEKMLQEVTVSMIVTSAEKQAMYLVMAQDYEGAGRWYHCSNMHAVRIIFQVATRKLTVTQFTIENREARVGTLKCPQCGELVAGPSQEVVEEVPNAVDV</sequence>
<keyword evidence="4" id="KW-0347">Helicase</keyword>
<dbReference type="OrthoDB" id="2423195at2759"/>
<proteinExistence type="predicted"/>
<feature type="domain" description="NF-X1-type" evidence="6">
    <location>
        <begin position="1234"/>
        <end position="1251"/>
    </location>
</feature>
<dbReference type="EMBL" id="JACCJC010000065">
    <property type="protein sequence ID" value="KAF6230712.1"/>
    <property type="molecule type" value="Genomic_DNA"/>
</dbReference>
<dbReference type="Pfam" id="PF13087">
    <property type="entry name" value="AAA_12"/>
    <property type="match status" value="1"/>
</dbReference>
<accession>A0A8H6FLJ9</accession>
<dbReference type="InterPro" id="IPR027417">
    <property type="entry name" value="P-loop_NTPase"/>
</dbReference>
<feature type="domain" description="NF-X1-type" evidence="6">
    <location>
        <begin position="1355"/>
        <end position="1374"/>
    </location>
</feature>
<keyword evidence="2" id="KW-0677">Repeat</keyword>
<dbReference type="GO" id="GO:0031048">
    <property type="term" value="P:regulatory ncRNA-mediated heterochromatin formation"/>
    <property type="evidence" value="ECO:0007669"/>
    <property type="project" value="TreeGrafter"/>
</dbReference>
<dbReference type="InterPro" id="IPR000967">
    <property type="entry name" value="Znf_NFX1"/>
</dbReference>
<evidence type="ECO:0000256" key="5">
    <source>
        <dbReference type="ARBA" id="ARBA00022833"/>
    </source>
</evidence>
<feature type="domain" description="NF-X1-type" evidence="6">
    <location>
        <begin position="1204"/>
        <end position="1225"/>
    </location>
</feature>
<dbReference type="Pfam" id="PF13086">
    <property type="entry name" value="AAA_11"/>
    <property type="match status" value="1"/>
</dbReference>
<dbReference type="Gene3D" id="3.40.50.300">
    <property type="entry name" value="P-loop containing nucleotide triphosphate hydrolases"/>
    <property type="match status" value="2"/>
</dbReference>
<evidence type="ECO:0000256" key="3">
    <source>
        <dbReference type="ARBA" id="ARBA00022771"/>
    </source>
</evidence>
<feature type="domain" description="NF-X1-type" evidence="6">
    <location>
        <begin position="1433"/>
        <end position="1453"/>
    </location>
</feature>
<dbReference type="GO" id="GO:0008270">
    <property type="term" value="F:zinc ion binding"/>
    <property type="evidence" value="ECO:0007669"/>
    <property type="project" value="UniProtKB-KW"/>
</dbReference>
<dbReference type="InterPro" id="IPR045055">
    <property type="entry name" value="DNA2/NAM7-like"/>
</dbReference>
<dbReference type="RefSeq" id="XP_037160180.1">
    <property type="nucleotide sequence ID" value="XM_037312948.1"/>
</dbReference>